<evidence type="ECO:0000256" key="19">
    <source>
        <dbReference type="ARBA" id="ARBA00023251"/>
    </source>
</evidence>
<dbReference type="UniPathway" id="UPA00219"/>
<reference evidence="30 31" key="1">
    <citation type="submission" date="2016-10" db="EMBL/GenBank/DDBJ databases">
        <authorList>
            <person name="de Groot N.N."/>
        </authorList>
    </citation>
    <scope>NUCLEOTIDE SEQUENCE [LARGE SCALE GENOMIC DNA]</scope>
    <source>
        <strain evidence="30 31">DSM 14045</strain>
    </source>
</reference>
<evidence type="ECO:0000256" key="7">
    <source>
        <dbReference type="ARBA" id="ARBA00018638"/>
    </source>
</evidence>
<evidence type="ECO:0000259" key="28">
    <source>
        <dbReference type="Pfam" id="PF00905"/>
    </source>
</evidence>
<comment type="similarity">
    <text evidence="5">In the N-terminal section; belongs to the glycosyltransferase 51 family.</text>
</comment>
<dbReference type="Proteomes" id="UP000183918">
    <property type="component" value="Unassembled WGS sequence"/>
</dbReference>
<proteinExistence type="inferred from homology"/>
<evidence type="ECO:0000256" key="10">
    <source>
        <dbReference type="ARBA" id="ARBA00022676"/>
    </source>
</evidence>
<evidence type="ECO:0000313" key="31">
    <source>
        <dbReference type="Proteomes" id="UP000183918"/>
    </source>
</evidence>
<comment type="subcellular location">
    <subcellularLocation>
        <location evidence="2">Cell membrane</location>
        <topology evidence="2">Single-pass type II membrane protein</topology>
    </subcellularLocation>
</comment>
<evidence type="ECO:0000256" key="25">
    <source>
        <dbReference type="ARBA" id="ARBA00060592"/>
    </source>
</evidence>
<keyword evidence="19" id="KW-0046">Antibiotic resistance</keyword>
<evidence type="ECO:0000256" key="9">
    <source>
        <dbReference type="ARBA" id="ARBA00022670"/>
    </source>
</evidence>
<evidence type="ECO:0000256" key="17">
    <source>
        <dbReference type="ARBA" id="ARBA00022989"/>
    </source>
</evidence>
<dbReference type="FunFam" id="1.10.3810.10:FF:000001">
    <property type="entry name" value="Penicillin-binding protein 1A"/>
    <property type="match status" value="1"/>
</dbReference>
<dbReference type="EC" id="3.4.16.4" evidence="6"/>
<dbReference type="Gene3D" id="3.40.710.10">
    <property type="entry name" value="DD-peptidase/beta-lactamase superfamily"/>
    <property type="match status" value="1"/>
</dbReference>
<evidence type="ECO:0000256" key="3">
    <source>
        <dbReference type="ARBA" id="ARBA00004752"/>
    </source>
</evidence>
<dbReference type="PANTHER" id="PTHR32282">
    <property type="entry name" value="BINDING PROTEIN TRANSPEPTIDASE, PUTATIVE-RELATED"/>
    <property type="match status" value="1"/>
</dbReference>
<evidence type="ECO:0000256" key="12">
    <source>
        <dbReference type="ARBA" id="ARBA00022692"/>
    </source>
</evidence>
<accession>A0A1H3MM39</accession>
<evidence type="ECO:0000256" key="27">
    <source>
        <dbReference type="SAM" id="Phobius"/>
    </source>
</evidence>
<dbReference type="GO" id="GO:0071555">
    <property type="term" value="P:cell wall organization"/>
    <property type="evidence" value="ECO:0007669"/>
    <property type="project" value="UniProtKB-KW"/>
</dbReference>
<keyword evidence="21" id="KW-0961">Cell wall biogenesis/degradation</keyword>
<feature type="compositionally biased region" description="Acidic residues" evidence="26">
    <location>
        <begin position="684"/>
        <end position="696"/>
    </location>
</feature>
<dbReference type="Pfam" id="PF00905">
    <property type="entry name" value="Transpeptidase"/>
    <property type="match status" value="1"/>
</dbReference>
<evidence type="ECO:0000256" key="8">
    <source>
        <dbReference type="ARBA" id="ARBA00022645"/>
    </source>
</evidence>
<keyword evidence="16" id="KW-0573">Peptidoglycan synthesis</keyword>
<evidence type="ECO:0000256" key="2">
    <source>
        <dbReference type="ARBA" id="ARBA00004401"/>
    </source>
</evidence>
<feature type="compositionally biased region" description="Basic and acidic residues" evidence="26">
    <location>
        <begin position="670"/>
        <end position="683"/>
    </location>
</feature>
<dbReference type="GO" id="GO:0008955">
    <property type="term" value="F:peptidoglycan glycosyltransferase activity"/>
    <property type="evidence" value="ECO:0007669"/>
    <property type="project" value="UniProtKB-EC"/>
</dbReference>
<evidence type="ECO:0000259" key="29">
    <source>
        <dbReference type="Pfam" id="PF00912"/>
    </source>
</evidence>
<evidence type="ECO:0000313" key="30">
    <source>
        <dbReference type="EMBL" id="SDY77215.1"/>
    </source>
</evidence>
<keyword evidence="10" id="KW-0328">Glycosyltransferase</keyword>
<keyword evidence="17 27" id="KW-1133">Transmembrane helix</keyword>
<dbReference type="GO" id="GO:0005886">
    <property type="term" value="C:plasma membrane"/>
    <property type="evidence" value="ECO:0007669"/>
    <property type="project" value="UniProtKB-SubCell"/>
</dbReference>
<evidence type="ECO:0000256" key="21">
    <source>
        <dbReference type="ARBA" id="ARBA00023316"/>
    </source>
</evidence>
<dbReference type="Pfam" id="PF00912">
    <property type="entry name" value="Transgly"/>
    <property type="match status" value="1"/>
</dbReference>
<dbReference type="SUPFAM" id="SSF53955">
    <property type="entry name" value="Lysozyme-like"/>
    <property type="match status" value="1"/>
</dbReference>
<dbReference type="GO" id="GO:0006508">
    <property type="term" value="P:proteolysis"/>
    <property type="evidence" value="ECO:0007669"/>
    <property type="project" value="UniProtKB-KW"/>
</dbReference>
<comment type="similarity">
    <text evidence="4">In the C-terminal section; belongs to the transpeptidase family.</text>
</comment>
<dbReference type="GO" id="GO:0009252">
    <property type="term" value="P:peptidoglycan biosynthetic process"/>
    <property type="evidence" value="ECO:0007669"/>
    <property type="project" value="UniProtKB-UniPathway"/>
</dbReference>
<keyword evidence="31" id="KW-1185">Reference proteome</keyword>
<dbReference type="SUPFAM" id="SSF56601">
    <property type="entry name" value="beta-lactamase/transpeptidase-like"/>
    <property type="match status" value="1"/>
</dbReference>
<evidence type="ECO:0000256" key="26">
    <source>
        <dbReference type="SAM" id="MobiDB-lite"/>
    </source>
</evidence>
<evidence type="ECO:0000256" key="20">
    <source>
        <dbReference type="ARBA" id="ARBA00023268"/>
    </source>
</evidence>
<dbReference type="InterPro" id="IPR050396">
    <property type="entry name" value="Glycosyltr_51/Transpeptidase"/>
</dbReference>
<dbReference type="NCBIfam" id="TIGR02074">
    <property type="entry name" value="PBP_1a_fam"/>
    <property type="match status" value="1"/>
</dbReference>
<keyword evidence="14" id="KW-0133">Cell shape</keyword>
<evidence type="ECO:0000256" key="6">
    <source>
        <dbReference type="ARBA" id="ARBA00012448"/>
    </source>
</evidence>
<dbReference type="GO" id="GO:0008360">
    <property type="term" value="P:regulation of cell shape"/>
    <property type="evidence" value="ECO:0007669"/>
    <property type="project" value="UniProtKB-KW"/>
</dbReference>
<dbReference type="OrthoDB" id="9766909at2"/>
<gene>
    <name evidence="30" type="ORF">SAMN02910414_02347</name>
</gene>
<feature type="domain" description="Penicillin-binding protein transpeptidase" evidence="28">
    <location>
        <begin position="379"/>
        <end position="647"/>
    </location>
</feature>
<dbReference type="EC" id="2.4.99.28" evidence="23"/>
<keyword evidence="13" id="KW-0378">Hydrolase</keyword>
<dbReference type="InterPro" id="IPR001460">
    <property type="entry name" value="PCN-bd_Tpept"/>
</dbReference>
<evidence type="ECO:0000256" key="14">
    <source>
        <dbReference type="ARBA" id="ARBA00022960"/>
    </source>
</evidence>
<feature type="transmembrane region" description="Helical" evidence="27">
    <location>
        <begin position="12"/>
        <end position="37"/>
    </location>
</feature>
<evidence type="ECO:0000256" key="11">
    <source>
        <dbReference type="ARBA" id="ARBA00022679"/>
    </source>
</evidence>
<dbReference type="GO" id="GO:0009002">
    <property type="term" value="F:serine-type D-Ala-D-Ala carboxypeptidase activity"/>
    <property type="evidence" value="ECO:0007669"/>
    <property type="project" value="UniProtKB-EC"/>
</dbReference>
<feature type="domain" description="Glycosyl transferase family 51" evidence="29">
    <location>
        <begin position="75"/>
        <end position="250"/>
    </location>
</feature>
<keyword evidence="8" id="KW-0121">Carboxypeptidase</keyword>
<organism evidence="30 31">
    <name type="scientific">Lachnobacterium bovis DSM 14045</name>
    <dbReference type="NCBI Taxonomy" id="1122142"/>
    <lineage>
        <taxon>Bacteria</taxon>
        <taxon>Bacillati</taxon>
        <taxon>Bacillota</taxon>
        <taxon>Clostridia</taxon>
        <taxon>Lachnospirales</taxon>
        <taxon>Lachnospiraceae</taxon>
        <taxon>Lachnobacterium</taxon>
    </lineage>
</organism>
<dbReference type="EMBL" id="FNPG01000035">
    <property type="protein sequence ID" value="SDY77215.1"/>
    <property type="molecule type" value="Genomic_DNA"/>
</dbReference>
<dbReference type="STRING" id="1122142.SAMN02910414_02347"/>
<comment type="pathway">
    <text evidence="25">Glycan biosynthesis.</text>
</comment>
<comment type="pathway">
    <text evidence="3">Cell wall biogenesis; peptidoglycan biosynthesis.</text>
</comment>
<evidence type="ECO:0000256" key="22">
    <source>
        <dbReference type="ARBA" id="ARBA00034000"/>
    </source>
</evidence>
<keyword evidence="11" id="KW-0808">Transferase</keyword>
<evidence type="ECO:0000256" key="24">
    <source>
        <dbReference type="ARBA" id="ARBA00049902"/>
    </source>
</evidence>
<evidence type="ECO:0000256" key="23">
    <source>
        <dbReference type="ARBA" id="ARBA00044770"/>
    </source>
</evidence>
<evidence type="ECO:0000256" key="5">
    <source>
        <dbReference type="ARBA" id="ARBA00007739"/>
    </source>
</evidence>
<feature type="compositionally biased region" description="Low complexity" evidence="26">
    <location>
        <begin position="722"/>
        <end position="762"/>
    </location>
</feature>
<dbReference type="InterPro" id="IPR023346">
    <property type="entry name" value="Lysozyme-like_dom_sf"/>
</dbReference>
<keyword evidence="18 27" id="KW-0472">Membrane</keyword>
<keyword evidence="15" id="KW-0735">Signal-anchor</keyword>
<dbReference type="InterPro" id="IPR036950">
    <property type="entry name" value="PBP_transglycosylase"/>
</dbReference>
<name>A0A1H3MM39_9FIRM</name>
<evidence type="ECO:0000256" key="1">
    <source>
        <dbReference type="ARBA" id="ARBA00002624"/>
    </source>
</evidence>
<feature type="compositionally biased region" description="Low complexity" evidence="26">
    <location>
        <begin position="697"/>
        <end position="712"/>
    </location>
</feature>
<comment type="function">
    <text evidence="1">Cell wall formation. Synthesis of cross-linked peptidoglycan from the lipid intermediates. The enzyme has a penicillin-insensitive transglycosylase N-terminal domain (formation of linear glycan strands) and a penicillin-sensitive transpeptidase C-terminal domain (cross-linking of the peptide subunits).</text>
</comment>
<dbReference type="InterPro" id="IPR001264">
    <property type="entry name" value="Glyco_trans_51"/>
</dbReference>
<dbReference type="RefSeq" id="WP_074719118.1">
    <property type="nucleotide sequence ID" value="NZ_FNPG01000035.1"/>
</dbReference>
<keyword evidence="9" id="KW-0645">Protease</keyword>
<dbReference type="Gene3D" id="1.10.3810.10">
    <property type="entry name" value="Biosynthetic peptidoglycan transglycosylase-like"/>
    <property type="match status" value="1"/>
</dbReference>
<dbReference type="InterPro" id="IPR012338">
    <property type="entry name" value="Beta-lactam/transpept-like"/>
</dbReference>
<evidence type="ECO:0000256" key="18">
    <source>
        <dbReference type="ARBA" id="ARBA00023136"/>
    </source>
</evidence>
<evidence type="ECO:0000256" key="13">
    <source>
        <dbReference type="ARBA" id="ARBA00022801"/>
    </source>
</evidence>
<comment type="catalytic activity">
    <reaction evidence="24">
        <text>[GlcNAc-(1-&gt;4)-Mur2Ac(oyl-L-Ala-gamma-D-Glu-L-Lys-D-Ala-D-Ala)](n)-di-trans,octa-cis-undecaprenyl diphosphate + beta-D-GlcNAc-(1-&gt;4)-Mur2Ac(oyl-L-Ala-gamma-D-Glu-L-Lys-D-Ala-D-Ala)-di-trans,octa-cis-undecaprenyl diphosphate = [GlcNAc-(1-&gt;4)-Mur2Ac(oyl-L-Ala-gamma-D-Glu-L-Lys-D-Ala-D-Ala)](n+1)-di-trans,octa-cis-undecaprenyl diphosphate + di-trans,octa-cis-undecaprenyl diphosphate + H(+)</text>
        <dbReference type="Rhea" id="RHEA:23708"/>
        <dbReference type="Rhea" id="RHEA-COMP:9602"/>
        <dbReference type="Rhea" id="RHEA-COMP:9603"/>
        <dbReference type="ChEBI" id="CHEBI:15378"/>
        <dbReference type="ChEBI" id="CHEBI:58405"/>
        <dbReference type="ChEBI" id="CHEBI:60033"/>
        <dbReference type="ChEBI" id="CHEBI:78435"/>
        <dbReference type="EC" id="2.4.99.28"/>
    </reaction>
</comment>
<evidence type="ECO:0000256" key="15">
    <source>
        <dbReference type="ARBA" id="ARBA00022968"/>
    </source>
</evidence>
<protein>
    <recommendedName>
        <fullName evidence="7">Penicillin-binding protein 1A</fullName>
        <ecNumber evidence="23">2.4.99.28</ecNumber>
        <ecNumber evidence="6">3.4.16.4</ecNumber>
    </recommendedName>
</protein>
<evidence type="ECO:0000256" key="16">
    <source>
        <dbReference type="ARBA" id="ARBA00022984"/>
    </source>
</evidence>
<dbReference type="GO" id="GO:0008658">
    <property type="term" value="F:penicillin binding"/>
    <property type="evidence" value="ECO:0007669"/>
    <property type="project" value="InterPro"/>
</dbReference>
<evidence type="ECO:0000256" key="4">
    <source>
        <dbReference type="ARBA" id="ARBA00007090"/>
    </source>
</evidence>
<dbReference type="GO" id="GO:0046677">
    <property type="term" value="P:response to antibiotic"/>
    <property type="evidence" value="ECO:0007669"/>
    <property type="project" value="UniProtKB-KW"/>
</dbReference>
<dbReference type="AlphaFoldDB" id="A0A1H3MM39"/>
<comment type="catalytic activity">
    <reaction evidence="22">
        <text>Preferential cleavage: (Ac)2-L-Lys-D-Ala-|-D-Ala. Also transpeptidation of peptidyl-alanyl moieties that are N-acyl substituents of D-alanine.</text>
        <dbReference type="EC" id="3.4.16.4"/>
    </reaction>
</comment>
<keyword evidence="20" id="KW-0511">Multifunctional enzyme</keyword>
<sequence>MAKNKKKKQHRFWWFVVKLQVFCLCVVATALGVFYFGGYVKDFEDLKKDAIEIVSKTNRDTFKPGQSSTIYDCNGQVISQLRTEKRSEYAKYSEIPKYFEESMISIEDKKFMSHNGVDYKAFFRASAAFVQHKKITQGGSTITMQLSKNIFLDSKQTVQRKLKEIFISMRLEKMYSKQDIMEFYLNNVYFANGYYGVKAASRGYFNCEMKDLTLSQVAFLCAIPNSPTYYDPVAHPDNTITRRNLILKNMYEDKVISKAEYDKAIAEQITLNRPENTSIKKNNSLDTYSIYCATRALMEKQGFEFKNEFSSDIEQKEYNKMYDEAYNTCQKELYAKGYKIYTSFDLNKQEELQNSIDDGLKNFNSKTSDGTYEMQSAGVCIDNKTGYVVAMVGGRKQDSTSYTLNRAFQSFRQPGSSIKPLVVYTPAFERGYSPESIIDDHKFEGGPSNSGDSYYGRVTIREAVARSLNTVAWQVYDDITPKAGLSYVKNMKFSRIKKSDETLATALGGFTIGVSPLEMAAGYSTLENDGSYRQPTCIVRIENPEGKKIYESKQVETVIYKENAARMMTDSLTEGFKVSYGTTYGLGLENGMPCAAKTGTTNDKKDGWFCGYTKYYTTAVWVGYDKPKSVGNLYGGTYPGKIWNSFMNKIHKGLKPENFPGYTHPTGEVKGLKPKEETKTEEKPEAEEENEPEEQTPDNQDTNDNNTQPTTPKQSDGQQPSGQQTPDNTGNGNNGSNGNNNGNNGGSNPQPQTPNNGQTTNQ</sequence>
<keyword evidence="12 27" id="KW-0812">Transmembrane</keyword>
<dbReference type="PANTHER" id="PTHR32282:SF33">
    <property type="entry name" value="PEPTIDOGLYCAN GLYCOSYLTRANSFERASE"/>
    <property type="match status" value="1"/>
</dbReference>
<feature type="region of interest" description="Disordered" evidence="26">
    <location>
        <begin position="657"/>
        <end position="762"/>
    </location>
</feature>